<evidence type="ECO:0000313" key="1">
    <source>
        <dbReference type="EMBL" id="CAB4160153.1"/>
    </source>
</evidence>
<organism evidence="1">
    <name type="scientific">uncultured Caudovirales phage</name>
    <dbReference type="NCBI Taxonomy" id="2100421"/>
    <lineage>
        <taxon>Viruses</taxon>
        <taxon>Duplodnaviria</taxon>
        <taxon>Heunggongvirae</taxon>
        <taxon>Uroviricota</taxon>
        <taxon>Caudoviricetes</taxon>
        <taxon>Peduoviridae</taxon>
        <taxon>Maltschvirus</taxon>
        <taxon>Maltschvirus maltsch</taxon>
    </lineage>
</organism>
<name>A0A6J5NMT6_9CAUD</name>
<accession>A0A6J5NMT6</accession>
<dbReference type="EMBL" id="LR796697">
    <property type="protein sequence ID" value="CAB4160153.1"/>
    <property type="molecule type" value="Genomic_DNA"/>
</dbReference>
<protein>
    <submittedName>
        <fullName evidence="1">Uncharacterized protein</fullName>
    </submittedName>
</protein>
<proteinExistence type="predicted"/>
<reference evidence="1" key="1">
    <citation type="submission" date="2020-04" db="EMBL/GenBank/DDBJ databases">
        <authorList>
            <person name="Chiriac C."/>
            <person name="Salcher M."/>
            <person name="Ghai R."/>
            <person name="Kavagutti S V."/>
        </authorList>
    </citation>
    <scope>NUCLEOTIDE SEQUENCE</scope>
</reference>
<sequence>MAKRLTREEKQKQAIIDLINEMLQIAGHTVTFEDIQNQENWFNEYEMTEEQRDEWKRWGKKYLMKKLGMYAARAEKEMSWIGLMWGLKTKQNEQDKAN</sequence>
<gene>
    <name evidence="1" type="ORF">UFOVP723_83</name>
</gene>